<feature type="region of interest" description="Disordered" evidence="1">
    <location>
        <begin position="1"/>
        <end position="25"/>
    </location>
</feature>
<sequence>MENKKTASPDSRLAAPTVMTQKSRRRARAAITLDLPADTLTRGGDGRITALHLLLDHHDVPSARLCEFIMTDPAGNRQSCFRGIVATRGPAQV</sequence>
<dbReference type="EMBL" id="JAGINW010000001">
    <property type="protein sequence ID" value="MBP2327729.1"/>
    <property type="molecule type" value="Genomic_DNA"/>
</dbReference>
<evidence type="ECO:0000313" key="2">
    <source>
        <dbReference type="EMBL" id="MBP2327729.1"/>
    </source>
</evidence>
<evidence type="ECO:0000256" key="1">
    <source>
        <dbReference type="SAM" id="MobiDB-lite"/>
    </source>
</evidence>
<gene>
    <name evidence="2" type="ORF">JOF56_008114</name>
</gene>
<proteinExistence type="predicted"/>
<keyword evidence="3" id="KW-1185">Reference proteome</keyword>
<organism evidence="2 3">
    <name type="scientific">Kibdelosporangium banguiense</name>
    <dbReference type="NCBI Taxonomy" id="1365924"/>
    <lineage>
        <taxon>Bacteria</taxon>
        <taxon>Bacillati</taxon>
        <taxon>Actinomycetota</taxon>
        <taxon>Actinomycetes</taxon>
        <taxon>Pseudonocardiales</taxon>
        <taxon>Pseudonocardiaceae</taxon>
        <taxon>Kibdelosporangium</taxon>
    </lineage>
</organism>
<evidence type="ECO:0000313" key="3">
    <source>
        <dbReference type="Proteomes" id="UP001519332"/>
    </source>
</evidence>
<comment type="caution">
    <text evidence="2">The sequence shown here is derived from an EMBL/GenBank/DDBJ whole genome shotgun (WGS) entry which is preliminary data.</text>
</comment>
<name>A0ABS4TUT0_9PSEU</name>
<reference evidence="2 3" key="1">
    <citation type="submission" date="2021-03" db="EMBL/GenBank/DDBJ databases">
        <title>Sequencing the genomes of 1000 actinobacteria strains.</title>
        <authorList>
            <person name="Klenk H.-P."/>
        </authorList>
    </citation>
    <scope>NUCLEOTIDE SEQUENCE [LARGE SCALE GENOMIC DNA]</scope>
    <source>
        <strain evidence="2 3">DSM 46670</strain>
    </source>
</reference>
<dbReference type="Proteomes" id="UP001519332">
    <property type="component" value="Unassembled WGS sequence"/>
</dbReference>
<protein>
    <submittedName>
        <fullName evidence="2">Uncharacterized protein</fullName>
    </submittedName>
</protein>
<accession>A0ABS4TUT0</accession>